<gene>
    <name evidence="1" type="ORF">MUU47_10655</name>
</gene>
<reference evidence="1 2" key="1">
    <citation type="submission" date="2022-04" db="EMBL/GenBank/DDBJ databases">
        <title>Proposal of a three novel species of Scandinavium, Scandinavium hiltneri, Scandinavium manionii, Scandinavium tedordense.</title>
        <authorList>
            <person name="Maddock D.W."/>
            <person name="Brady C.L."/>
            <person name="Denman S."/>
            <person name="Arnold D."/>
        </authorList>
    </citation>
    <scope>NUCLEOTIDE SEQUENCE [LARGE SCALE GENOMIC DNA]</scope>
    <source>
        <strain evidence="1 2">H11S7</strain>
    </source>
</reference>
<protein>
    <submittedName>
        <fullName evidence="1">Uncharacterized protein</fullName>
    </submittedName>
</protein>
<proteinExistence type="predicted"/>
<evidence type="ECO:0000313" key="2">
    <source>
        <dbReference type="Proteomes" id="UP001205357"/>
    </source>
</evidence>
<sequence>MKETLKELSTLKIKLGSDTSCKLDYLCHHHKWPVNDSSLTDPEALSLKLALCIETLFNQEMSESVPPESPVLITLPKSMKSMWIYVLYQLVITRNNKGENKNEIVNFMNKKGIPTADDIFKYKQIVHIHPQPWKVGDVSFLRDPAQVNELIGELNQRKPRSKKVQD</sequence>
<keyword evidence="2" id="KW-1185">Reference proteome</keyword>
<dbReference type="EMBL" id="JALIGE010000072">
    <property type="protein sequence ID" value="MCS2161571.1"/>
    <property type="molecule type" value="Genomic_DNA"/>
</dbReference>
<dbReference type="Proteomes" id="UP001205357">
    <property type="component" value="Unassembled WGS sequence"/>
</dbReference>
<organism evidence="1 2">
    <name type="scientific">Scandinavium hiltneri</name>
    <dbReference type="NCBI Taxonomy" id="2926519"/>
    <lineage>
        <taxon>Bacteria</taxon>
        <taxon>Pseudomonadati</taxon>
        <taxon>Pseudomonadota</taxon>
        <taxon>Gammaproteobacteria</taxon>
        <taxon>Enterobacterales</taxon>
        <taxon>Enterobacteriaceae</taxon>
        <taxon>Scandinavium</taxon>
    </lineage>
</organism>
<name>A0ABT2E115_9ENTR</name>
<dbReference type="RefSeq" id="WP_258988174.1">
    <property type="nucleotide sequence ID" value="NZ_JALIGE010000072.1"/>
</dbReference>
<comment type="caution">
    <text evidence="1">The sequence shown here is derived from an EMBL/GenBank/DDBJ whole genome shotgun (WGS) entry which is preliminary data.</text>
</comment>
<evidence type="ECO:0000313" key="1">
    <source>
        <dbReference type="EMBL" id="MCS2161571.1"/>
    </source>
</evidence>
<accession>A0ABT2E115</accession>